<evidence type="ECO:0000256" key="4">
    <source>
        <dbReference type="ARBA" id="ARBA00022636"/>
    </source>
</evidence>
<keyword evidence="6" id="KW-0378">Hydrolase</keyword>
<evidence type="ECO:0000256" key="3">
    <source>
        <dbReference type="ARBA" id="ARBA00022475"/>
    </source>
</evidence>
<dbReference type="AlphaFoldDB" id="A0A7W8E3S5"/>
<evidence type="ECO:0000256" key="1">
    <source>
        <dbReference type="ARBA" id="ARBA00004651"/>
    </source>
</evidence>
<dbReference type="CDD" id="cd01948">
    <property type="entry name" value="EAL"/>
    <property type="match status" value="1"/>
</dbReference>
<dbReference type="SUPFAM" id="SSF141868">
    <property type="entry name" value="EAL domain-like"/>
    <property type="match status" value="1"/>
</dbReference>
<dbReference type="PROSITE" id="PS50883">
    <property type="entry name" value="EAL"/>
    <property type="match status" value="1"/>
</dbReference>
<evidence type="ECO:0000256" key="9">
    <source>
        <dbReference type="ARBA" id="ARBA00034290"/>
    </source>
</evidence>
<evidence type="ECO:0000313" key="12">
    <source>
        <dbReference type="Proteomes" id="UP000540989"/>
    </source>
</evidence>
<dbReference type="EMBL" id="JACHIP010000003">
    <property type="protein sequence ID" value="MBB5057544.1"/>
    <property type="molecule type" value="Genomic_DNA"/>
</dbReference>
<gene>
    <name evidence="11" type="ORF">HDF16_002250</name>
</gene>
<dbReference type="EC" id="3.1.4.52" evidence="2"/>
<accession>A0A7W8E3S5</accession>
<dbReference type="PANTHER" id="PTHR33121">
    <property type="entry name" value="CYCLIC DI-GMP PHOSPHODIESTERASE PDEF"/>
    <property type="match status" value="1"/>
</dbReference>
<comment type="caution">
    <text evidence="11">The sequence shown here is derived from an EMBL/GenBank/DDBJ whole genome shotgun (WGS) entry which is preliminary data.</text>
</comment>
<name>A0A7W8E3S5_9BACT</name>
<keyword evidence="5" id="KW-0812">Transmembrane</keyword>
<keyword evidence="12" id="KW-1185">Reference proteome</keyword>
<feature type="domain" description="EAL" evidence="10">
    <location>
        <begin position="278"/>
        <end position="532"/>
    </location>
</feature>
<keyword evidence="8" id="KW-0472">Membrane</keyword>
<evidence type="ECO:0000256" key="8">
    <source>
        <dbReference type="ARBA" id="ARBA00023136"/>
    </source>
</evidence>
<sequence>MTFRPNRRLWISTIAILLATALGALAGYLTGRHTVQNAAEAVLQQDATPLSNTIHSLVVESHDILAKANALQTPTCSDAEIAQLRLLLYHSVNFREIGRIRDGKILCSAVFGKDHLPQAQFTATYHYSDGTTVFRDMAPYVVSGTPVFIRQRGNFFAVESPELSVHIHEMRKTREVFSSGATSLTSTAPLGRSKTLPGATIDHETAGRIGDNLFGTVCTSGSIGLSDSVHGQVDCATSFGSLSAALHAQRSLLALYAFRGAVPCGLTSALVLLLYWRRRSMPQQLIKAIRADRLYFVYQPIVDLSSGHIVAAETLARWKDDDGLQVGPDIFIPLAEERGLALEVARLALRHTLHDLGDTLRSDDSDFRVHINLTASDLADPQLLPMLEDSLTKAGVSPHKLVLELTESATARHSVAIEAVHRLRERGHSVQIDDFGTGYSSLAYLKDLAVDAIKIDKAFTQSIGTDSVTGIILPQILTLAAGLGLLVIAEGIEIPEQAAYFASFDLPVMGQGWLYGKPQCPGEFLSAIAAQDEQRVAVPIENNATTIGVPDHVPQHQDALQLRSAGDG</sequence>
<dbReference type="Pfam" id="PF12792">
    <property type="entry name" value="CSS-motif"/>
    <property type="match status" value="1"/>
</dbReference>
<organism evidence="11 12">
    <name type="scientific">Granulicella aggregans</name>
    <dbReference type="NCBI Taxonomy" id="474949"/>
    <lineage>
        <taxon>Bacteria</taxon>
        <taxon>Pseudomonadati</taxon>
        <taxon>Acidobacteriota</taxon>
        <taxon>Terriglobia</taxon>
        <taxon>Terriglobales</taxon>
        <taxon>Acidobacteriaceae</taxon>
        <taxon>Granulicella</taxon>
    </lineage>
</organism>
<dbReference type="InterPro" id="IPR035919">
    <property type="entry name" value="EAL_sf"/>
</dbReference>
<evidence type="ECO:0000256" key="6">
    <source>
        <dbReference type="ARBA" id="ARBA00022801"/>
    </source>
</evidence>
<protein>
    <recommendedName>
        <fullName evidence="2">cyclic-guanylate-specific phosphodiesterase</fullName>
        <ecNumber evidence="2">3.1.4.52</ecNumber>
    </recommendedName>
</protein>
<keyword evidence="3" id="KW-1003">Cell membrane</keyword>
<dbReference type="PANTHER" id="PTHR33121:SF79">
    <property type="entry name" value="CYCLIC DI-GMP PHOSPHODIESTERASE PDED-RELATED"/>
    <property type="match status" value="1"/>
</dbReference>
<dbReference type="SMART" id="SM00052">
    <property type="entry name" value="EAL"/>
    <property type="match status" value="1"/>
</dbReference>
<dbReference type="GO" id="GO:0005886">
    <property type="term" value="C:plasma membrane"/>
    <property type="evidence" value="ECO:0007669"/>
    <property type="project" value="UniProtKB-SubCell"/>
</dbReference>
<dbReference type="Proteomes" id="UP000540989">
    <property type="component" value="Unassembled WGS sequence"/>
</dbReference>
<evidence type="ECO:0000256" key="7">
    <source>
        <dbReference type="ARBA" id="ARBA00022989"/>
    </source>
</evidence>
<evidence type="ECO:0000259" key="10">
    <source>
        <dbReference type="PROSITE" id="PS50883"/>
    </source>
</evidence>
<dbReference type="RefSeq" id="WP_184216540.1">
    <property type="nucleotide sequence ID" value="NZ_JACHIP010000003.1"/>
</dbReference>
<evidence type="ECO:0000256" key="5">
    <source>
        <dbReference type="ARBA" id="ARBA00022692"/>
    </source>
</evidence>
<comment type="catalytic activity">
    <reaction evidence="9">
        <text>3',3'-c-di-GMP + H2O = 5'-phosphoguanylyl(3'-&gt;5')guanosine + H(+)</text>
        <dbReference type="Rhea" id="RHEA:24902"/>
        <dbReference type="ChEBI" id="CHEBI:15377"/>
        <dbReference type="ChEBI" id="CHEBI:15378"/>
        <dbReference type="ChEBI" id="CHEBI:58754"/>
        <dbReference type="ChEBI" id="CHEBI:58805"/>
        <dbReference type="EC" id="3.1.4.52"/>
    </reaction>
</comment>
<dbReference type="Gene3D" id="3.20.20.450">
    <property type="entry name" value="EAL domain"/>
    <property type="match status" value="1"/>
</dbReference>
<dbReference type="GO" id="GO:0071111">
    <property type="term" value="F:cyclic-guanylate-specific phosphodiesterase activity"/>
    <property type="evidence" value="ECO:0007669"/>
    <property type="project" value="UniProtKB-EC"/>
</dbReference>
<dbReference type="InterPro" id="IPR024744">
    <property type="entry name" value="CSS-motif_dom"/>
</dbReference>
<keyword evidence="7" id="KW-1133">Transmembrane helix</keyword>
<dbReference type="InterPro" id="IPR050706">
    <property type="entry name" value="Cyclic-di-GMP_PDE-like"/>
</dbReference>
<dbReference type="Pfam" id="PF00563">
    <property type="entry name" value="EAL"/>
    <property type="match status" value="1"/>
</dbReference>
<comment type="subcellular location">
    <subcellularLocation>
        <location evidence="1">Cell membrane</location>
        <topology evidence="1">Multi-pass membrane protein</topology>
    </subcellularLocation>
</comment>
<reference evidence="11 12" key="1">
    <citation type="submission" date="2020-08" db="EMBL/GenBank/DDBJ databases">
        <title>Genomic Encyclopedia of Type Strains, Phase IV (KMG-V): Genome sequencing to study the core and pangenomes of soil and plant-associated prokaryotes.</title>
        <authorList>
            <person name="Whitman W."/>
        </authorList>
    </citation>
    <scope>NUCLEOTIDE SEQUENCE [LARGE SCALE GENOMIC DNA]</scope>
    <source>
        <strain evidence="11 12">M8UP14</strain>
    </source>
</reference>
<evidence type="ECO:0000313" key="11">
    <source>
        <dbReference type="EMBL" id="MBB5057544.1"/>
    </source>
</evidence>
<keyword evidence="4" id="KW-0973">c-di-GMP</keyword>
<dbReference type="InterPro" id="IPR001633">
    <property type="entry name" value="EAL_dom"/>
</dbReference>
<evidence type="ECO:0000256" key="2">
    <source>
        <dbReference type="ARBA" id="ARBA00012282"/>
    </source>
</evidence>
<proteinExistence type="predicted"/>